<feature type="compositionally biased region" description="Low complexity" evidence="1">
    <location>
        <begin position="151"/>
        <end position="172"/>
    </location>
</feature>
<gene>
    <name evidence="2" type="ORF">P154DRAFT_539298</name>
</gene>
<feature type="region of interest" description="Disordered" evidence="1">
    <location>
        <begin position="405"/>
        <end position="431"/>
    </location>
</feature>
<feature type="compositionally biased region" description="Polar residues" evidence="1">
    <location>
        <begin position="11"/>
        <end position="32"/>
    </location>
</feature>
<dbReference type="OrthoDB" id="5430111at2759"/>
<organism evidence="2 3">
    <name type="scientific">Amniculicola lignicola CBS 123094</name>
    <dbReference type="NCBI Taxonomy" id="1392246"/>
    <lineage>
        <taxon>Eukaryota</taxon>
        <taxon>Fungi</taxon>
        <taxon>Dikarya</taxon>
        <taxon>Ascomycota</taxon>
        <taxon>Pezizomycotina</taxon>
        <taxon>Dothideomycetes</taxon>
        <taxon>Pleosporomycetidae</taxon>
        <taxon>Pleosporales</taxon>
        <taxon>Amniculicolaceae</taxon>
        <taxon>Amniculicola</taxon>
    </lineage>
</organism>
<evidence type="ECO:0000313" key="3">
    <source>
        <dbReference type="Proteomes" id="UP000799779"/>
    </source>
</evidence>
<dbReference type="AlphaFoldDB" id="A0A6A5W3X9"/>
<feature type="compositionally biased region" description="Basic and acidic residues" evidence="1">
    <location>
        <begin position="224"/>
        <end position="233"/>
    </location>
</feature>
<feature type="compositionally biased region" description="Low complexity" evidence="1">
    <location>
        <begin position="91"/>
        <end position="100"/>
    </location>
</feature>
<sequence length="538" mass="59156">MPPALSDYDSDNNIQLSPYNNNPQSSKLSQPASPERLLPGEEEAEPVVIEKTQKTRAISKKRKRPSLLQDITPDNIISSGGRDATSRHDTPPTSSLPTSSYRTRARTNRSSLKKLNYDQKYHPMDDVLNPGRAAKRKAQVPSYTLASEELSSSTFGEGSNSGSGSNMEGNGELNIKKQRNTLLPAFETPATRRSARQINTDVNYDSNVHPQDAELAELDNGQPKSEEREHEGLENVEDGDAVHTTPEEIRDTYSEDQVVSYEETDTQGRVAGQDDRRKDSGTATALDMNVQSSVIKASLALQAAIQSTVQSTIQTRLLFGLEEAARADEPRPRRSLEQPLSSGGAYTQAVGAPFVIYEEPLHVQLAHEAAAPPPEIFDDDDKENHFEFSDTESRLDALDGISVMPPTGSQNQSGIQAQGQGEETQQDEEHLDSEWDSVMGDYHVDEYHSSYQTEAANNDEEDVLTEYGADGHVDDSDLGEDAQGIPNQHADPQWAPLSQAIPQARLPRRVHTRVILGELPVPIDGEAGYMTPDEDEDD</sequence>
<feature type="compositionally biased region" description="Basic and acidic residues" evidence="1">
    <location>
        <begin position="115"/>
        <end position="125"/>
    </location>
</feature>
<reference evidence="2" key="1">
    <citation type="journal article" date="2020" name="Stud. Mycol.">
        <title>101 Dothideomycetes genomes: a test case for predicting lifestyles and emergence of pathogens.</title>
        <authorList>
            <person name="Haridas S."/>
            <person name="Albert R."/>
            <person name="Binder M."/>
            <person name="Bloem J."/>
            <person name="Labutti K."/>
            <person name="Salamov A."/>
            <person name="Andreopoulos B."/>
            <person name="Baker S."/>
            <person name="Barry K."/>
            <person name="Bills G."/>
            <person name="Bluhm B."/>
            <person name="Cannon C."/>
            <person name="Castanera R."/>
            <person name="Culley D."/>
            <person name="Daum C."/>
            <person name="Ezra D."/>
            <person name="Gonzalez J."/>
            <person name="Henrissat B."/>
            <person name="Kuo A."/>
            <person name="Liang C."/>
            <person name="Lipzen A."/>
            <person name="Lutzoni F."/>
            <person name="Magnuson J."/>
            <person name="Mondo S."/>
            <person name="Nolan M."/>
            <person name="Ohm R."/>
            <person name="Pangilinan J."/>
            <person name="Park H.-J."/>
            <person name="Ramirez L."/>
            <person name="Alfaro M."/>
            <person name="Sun H."/>
            <person name="Tritt A."/>
            <person name="Yoshinaga Y."/>
            <person name="Zwiers L.-H."/>
            <person name="Turgeon B."/>
            <person name="Goodwin S."/>
            <person name="Spatafora J."/>
            <person name="Crous P."/>
            <person name="Grigoriev I."/>
        </authorList>
    </citation>
    <scope>NUCLEOTIDE SEQUENCE</scope>
    <source>
        <strain evidence="2">CBS 123094</strain>
    </source>
</reference>
<feature type="compositionally biased region" description="Polar residues" evidence="1">
    <location>
        <begin position="196"/>
        <end position="209"/>
    </location>
</feature>
<name>A0A6A5W3X9_9PLEO</name>
<dbReference type="Proteomes" id="UP000799779">
    <property type="component" value="Unassembled WGS sequence"/>
</dbReference>
<feature type="region of interest" description="Disordered" evidence="1">
    <location>
        <begin position="1"/>
        <end position="280"/>
    </location>
</feature>
<proteinExistence type="predicted"/>
<feature type="compositionally biased region" description="Low complexity" evidence="1">
    <location>
        <begin position="414"/>
        <end position="423"/>
    </location>
</feature>
<evidence type="ECO:0000256" key="1">
    <source>
        <dbReference type="SAM" id="MobiDB-lite"/>
    </source>
</evidence>
<evidence type="ECO:0000313" key="2">
    <source>
        <dbReference type="EMBL" id="KAF1994811.1"/>
    </source>
</evidence>
<dbReference type="EMBL" id="ML977651">
    <property type="protein sequence ID" value="KAF1994811.1"/>
    <property type="molecule type" value="Genomic_DNA"/>
</dbReference>
<accession>A0A6A5W3X9</accession>
<protein>
    <submittedName>
        <fullName evidence="2">Uncharacterized protein</fullName>
    </submittedName>
</protein>
<keyword evidence="3" id="KW-1185">Reference proteome</keyword>